<dbReference type="PANTHER" id="PTHR43317:SF1">
    <property type="entry name" value="THERMOSPERMINE SYNTHASE ACAULIS5"/>
    <property type="match status" value="1"/>
</dbReference>
<gene>
    <name evidence="2" type="ORF">GCM10023322_38390</name>
</gene>
<reference evidence="3" key="1">
    <citation type="journal article" date="2019" name="Int. J. Syst. Evol. Microbiol.">
        <title>The Global Catalogue of Microorganisms (GCM) 10K type strain sequencing project: providing services to taxonomists for standard genome sequencing and annotation.</title>
        <authorList>
            <consortium name="The Broad Institute Genomics Platform"/>
            <consortium name="The Broad Institute Genome Sequencing Center for Infectious Disease"/>
            <person name="Wu L."/>
            <person name="Ma J."/>
        </authorList>
    </citation>
    <scope>NUCLEOTIDE SEQUENCE [LARGE SCALE GENOMIC DNA]</scope>
    <source>
        <strain evidence="3">JCM 18304</strain>
    </source>
</reference>
<protein>
    <submittedName>
        <fullName evidence="2">Fused MFS/spermidine synthase</fullName>
    </submittedName>
</protein>
<evidence type="ECO:0000256" key="1">
    <source>
        <dbReference type="ARBA" id="ARBA00023115"/>
    </source>
</evidence>
<keyword evidence="1" id="KW-0620">Polyamine biosynthesis</keyword>
<comment type="caution">
    <text evidence="2">The sequence shown here is derived from an EMBL/GenBank/DDBJ whole genome shotgun (WGS) entry which is preliminary data.</text>
</comment>
<dbReference type="PANTHER" id="PTHR43317">
    <property type="entry name" value="THERMOSPERMINE SYNTHASE ACAULIS5"/>
    <property type="match status" value="1"/>
</dbReference>
<organism evidence="2 3">
    <name type="scientific">Rugosimonospora acidiphila</name>
    <dbReference type="NCBI Taxonomy" id="556531"/>
    <lineage>
        <taxon>Bacteria</taxon>
        <taxon>Bacillati</taxon>
        <taxon>Actinomycetota</taxon>
        <taxon>Actinomycetes</taxon>
        <taxon>Micromonosporales</taxon>
        <taxon>Micromonosporaceae</taxon>
        <taxon>Rugosimonospora</taxon>
    </lineage>
</organism>
<dbReference type="Gene3D" id="3.40.50.150">
    <property type="entry name" value="Vaccinia Virus protein VP39"/>
    <property type="match status" value="1"/>
</dbReference>
<evidence type="ECO:0000313" key="2">
    <source>
        <dbReference type="EMBL" id="GAA5188220.1"/>
    </source>
</evidence>
<dbReference type="Proteomes" id="UP001501570">
    <property type="component" value="Unassembled WGS sequence"/>
</dbReference>
<dbReference type="EMBL" id="BAABJQ010000010">
    <property type="protein sequence ID" value="GAA5188220.1"/>
    <property type="molecule type" value="Genomic_DNA"/>
</dbReference>
<keyword evidence="3" id="KW-1185">Reference proteome</keyword>
<dbReference type="SUPFAM" id="SSF53335">
    <property type="entry name" value="S-adenosyl-L-methionine-dependent methyltransferases"/>
    <property type="match status" value="1"/>
</dbReference>
<proteinExistence type="predicted"/>
<dbReference type="NCBIfam" id="NF037959">
    <property type="entry name" value="MFS_SpdSyn"/>
    <property type="match status" value="1"/>
</dbReference>
<evidence type="ECO:0000313" key="3">
    <source>
        <dbReference type="Proteomes" id="UP001501570"/>
    </source>
</evidence>
<dbReference type="InterPro" id="IPR029063">
    <property type="entry name" value="SAM-dependent_MTases_sf"/>
</dbReference>
<sequence length="275" mass="29354">MDLGTAEFVPDPRRPRAWTLLIDGVAQSYVDLDRPTHLEFEYARRVAAVVDVVTRRAEAIRALHLGGGGLTLPRYVAATRPGSAQRVVERDATLSEAVGRILPLPGDARIEVLIGDAREEATRPDPVGEDRGRFDLVVADVYQAAQMPAQVATVEFAEGVRGLLADTGLYVLNVTDLPGLTLSRVQAATLRGVFADVAVIGQPGMLRGRRFGNVVLAASPRPGGLPVSRLTAALRDAEGGGARLVHAAELDDFVAGARPFTDSAAGVRLRPTWRD</sequence>
<accession>A0ABP9RVX5</accession>
<name>A0ABP9RVX5_9ACTN</name>